<evidence type="ECO:0000313" key="13">
    <source>
        <dbReference type="WBParaSite" id="PgR051X_g056_t02"/>
    </source>
</evidence>
<dbReference type="GO" id="GO:0008270">
    <property type="term" value="F:zinc ion binding"/>
    <property type="evidence" value="ECO:0007669"/>
    <property type="project" value="UniProtKB-KW"/>
</dbReference>
<keyword evidence="7" id="KW-0804">Transcription</keyword>
<keyword evidence="9" id="KW-0539">Nucleus</keyword>
<dbReference type="AlphaFoldDB" id="A0A915BQA0"/>
<dbReference type="PROSITE" id="PS51030">
    <property type="entry name" value="NUCLEAR_REC_DBD_2"/>
    <property type="match status" value="1"/>
</dbReference>
<keyword evidence="4" id="KW-0862">Zinc</keyword>
<keyword evidence="12" id="KW-1185">Reference proteome</keyword>
<evidence type="ECO:0000256" key="10">
    <source>
        <dbReference type="SAM" id="MobiDB-lite"/>
    </source>
</evidence>
<dbReference type="PANTHER" id="PTHR45805">
    <property type="entry name" value="NUCLEAR HORMONE RECEPTOR HR3-RELATED"/>
    <property type="match status" value="1"/>
</dbReference>
<evidence type="ECO:0000313" key="12">
    <source>
        <dbReference type="Proteomes" id="UP000887569"/>
    </source>
</evidence>
<comment type="subcellular location">
    <subcellularLocation>
        <location evidence="1">Nucleus</location>
    </subcellularLocation>
</comment>
<evidence type="ECO:0000256" key="2">
    <source>
        <dbReference type="ARBA" id="ARBA00022723"/>
    </source>
</evidence>
<evidence type="ECO:0000256" key="1">
    <source>
        <dbReference type="ARBA" id="ARBA00004123"/>
    </source>
</evidence>
<dbReference type="Proteomes" id="UP000887569">
    <property type="component" value="Unplaced"/>
</dbReference>
<dbReference type="InterPro" id="IPR001628">
    <property type="entry name" value="Znf_hrmn_rcpt"/>
</dbReference>
<keyword evidence="5" id="KW-0805">Transcription regulation</keyword>
<evidence type="ECO:0000256" key="4">
    <source>
        <dbReference type="ARBA" id="ARBA00022833"/>
    </source>
</evidence>
<dbReference type="PRINTS" id="PR00047">
    <property type="entry name" value="STROIDFINGER"/>
</dbReference>
<keyword evidence="2" id="KW-0479">Metal-binding</keyword>
<dbReference type="GO" id="GO:0000978">
    <property type="term" value="F:RNA polymerase II cis-regulatory region sequence-specific DNA binding"/>
    <property type="evidence" value="ECO:0007669"/>
    <property type="project" value="TreeGrafter"/>
</dbReference>
<protein>
    <submittedName>
        <fullName evidence="13">NR LBD domain-containing protein</fullName>
    </submittedName>
</protein>
<dbReference type="InterPro" id="IPR013088">
    <property type="entry name" value="Znf_NHR/GATA"/>
</dbReference>
<dbReference type="InterPro" id="IPR035500">
    <property type="entry name" value="NHR-like_dom_sf"/>
</dbReference>
<evidence type="ECO:0000259" key="11">
    <source>
        <dbReference type="PROSITE" id="PS51030"/>
    </source>
</evidence>
<dbReference type="GO" id="GO:0005634">
    <property type="term" value="C:nucleus"/>
    <property type="evidence" value="ECO:0007669"/>
    <property type="project" value="UniProtKB-SubCell"/>
</dbReference>
<dbReference type="PRINTS" id="PR00398">
    <property type="entry name" value="STRDHORMONER"/>
</dbReference>
<evidence type="ECO:0000256" key="5">
    <source>
        <dbReference type="ARBA" id="ARBA00023015"/>
    </source>
</evidence>
<evidence type="ECO:0000256" key="3">
    <source>
        <dbReference type="ARBA" id="ARBA00022771"/>
    </source>
</evidence>
<evidence type="ECO:0000256" key="9">
    <source>
        <dbReference type="ARBA" id="ARBA00023242"/>
    </source>
</evidence>
<sequence>MMLGPTSTLTLATASNAVGVITTSGPLSSTSSSASSESDSAATSTVPDETPVKVVLCKVCGDKSSGVHYGVITCEGCKGFFRRSQSAIVNYHCTRGQTCTIDRVNRNKCQFCRLKKCLELGMSRDSVKFGRLQKKQREKQQVRSIVDGSQSSSLRAPSYESYSPGASPTVSSSVHENVFSVEYAAKSEYAAEAAVAPVNYSLKQEPIYEHPQQAAIPSQEATYLSVHQEVLSQDEIFTAQVKTEFEAAHAASIWLKNNSHPLDDEFERSFRNMDRAAYWNFFATEVSKMIESMCRFVKFFEEFNQLDEKTRISVLKDNVFEMCLVTASIFYDAKAQSISLSGQNFHMSLFVTTEPHLIAFIRTVHSCLHNLAQFQLSTAEVALFSAWILMQGTASASYLVQRLKGCLHRLFYYKMVHPEEALQRLLDSLQTFRVVARQHKQLLSEFFESEPNAKLQPLYMEVFKS</sequence>
<evidence type="ECO:0000256" key="8">
    <source>
        <dbReference type="ARBA" id="ARBA00023170"/>
    </source>
</evidence>
<keyword evidence="8" id="KW-0675">Receptor</keyword>
<dbReference type="Gene3D" id="3.30.50.10">
    <property type="entry name" value="Erythroid Transcription Factor GATA-1, subunit A"/>
    <property type="match status" value="1"/>
</dbReference>
<accession>A0A915BQA0</accession>
<dbReference type="PANTHER" id="PTHR45805:SF2">
    <property type="entry name" value="NUCLEAR HORMONE RECEPTOR HR3-RELATED"/>
    <property type="match status" value="1"/>
</dbReference>
<dbReference type="InterPro" id="IPR044101">
    <property type="entry name" value="NR_DBD_ROR"/>
</dbReference>
<dbReference type="FunFam" id="3.30.50.10:FF:000003">
    <property type="entry name" value="Nuclear orphan receptor ROR-beta"/>
    <property type="match status" value="1"/>
</dbReference>
<dbReference type="GO" id="GO:0004879">
    <property type="term" value="F:nuclear receptor activity"/>
    <property type="evidence" value="ECO:0007669"/>
    <property type="project" value="TreeGrafter"/>
</dbReference>
<evidence type="ECO:0000256" key="7">
    <source>
        <dbReference type="ARBA" id="ARBA00023163"/>
    </source>
</evidence>
<organism evidence="12 13">
    <name type="scientific">Parascaris univalens</name>
    <name type="common">Nematode worm</name>
    <dbReference type="NCBI Taxonomy" id="6257"/>
    <lineage>
        <taxon>Eukaryota</taxon>
        <taxon>Metazoa</taxon>
        <taxon>Ecdysozoa</taxon>
        <taxon>Nematoda</taxon>
        <taxon>Chromadorea</taxon>
        <taxon>Rhabditida</taxon>
        <taxon>Spirurina</taxon>
        <taxon>Ascaridomorpha</taxon>
        <taxon>Ascaridoidea</taxon>
        <taxon>Ascarididae</taxon>
        <taxon>Parascaris</taxon>
    </lineage>
</organism>
<dbReference type="Gene3D" id="1.10.565.10">
    <property type="entry name" value="Retinoid X Receptor"/>
    <property type="match status" value="1"/>
</dbReference>
<dbReference type="SUPFAM" id="SSF48508">
    <property type="entry name" value="Nuclear receptor ligand-binding domain"/>
    <property type="match status" value="1"/>
</dbReference>
<feature type="region of interest" description="Disordered" evidence="10">
    <location>
        <begin position="131"/>
        <end position="171"/>
    </location>
</feature>
<dbReference type="InterPro" id="IPR001723">
    <property type="entry name" value="Nuclear_hrmn_rcpt"/>
</dbReference>
<dbReference type="WBParaSite" id="PgR051X_g056_t02">
    <property type="protein sequence ID" value="PgR051X_g056_t02"/>
    <property type="gene ID" value="PgR051X_g056"/>
</dbReference>
<feature type="region of interest" description="Disordered" evidence="10">
    <location>
        <begin position="26"/>
        <end position="46"/>
    </location>
</feature>
<dbReference type="SMART" id="SM00399">
    <property type="entry name" value="ZnF_C4"/>
    <property type="match status" value="1"/>
</dbReference>
<dbReference type="SUPFAM" id="SSF57716">
    <property type="entry name" value="Glucocorticoid receptor-like (DNA-binding domain)"/>
    <property type="match status" value="1"/>
</dbReference>
<dbReference type="PROSITE" id="PS00031">
    <property type="entry name" value="NUCLEAR_REC_DBD_1"/>
    <property type="match status" value="1"/>
</dbReference>
<feature type="compositionally biased region" description="Polar residues" evidence="10">
    <location>
        <begin position="147"/>
        <end position="171"/>
    </location>
</feature>
<evidence type="ECO:0000256" key="6">
    <source>
        <dbReference type="ARBA" id="ARBA00023125"/>
    </source>
</evidence>
<reference evidence="13" key="1">
    <citation type="submission" date="2022-11" db="UniProtKB">
        <authorList>
            <consortium name="WormBaseParasite"/>
        </authorList>
    </citation>
    <scope>IDENTIFICATION</scope>
</reference>
<keyword evidence="3" id="KW-0863">Zinc-finger</keyword>
<feature type="domain" description="Nuclear receptor" evidence="11">
    <location>
        <begin position="54"/>
        <end position="129"/>
    </location>
</feature>
<dbReference type="CDD" id="cd06968">
    <property type="entry name" value="NR_DBD_ROR"/>
    <property type="match status" value="1"/>
</dbReference>
<feature type="compositionally biased region" description="Low complexity" evidence="10">
    <location>
        <begin position="26"/>
        <end position="45"/>
    </location>
</feature>
<dbReference type="Pfam" id="PF00105">
    <property type="entry name" value="zf-C4"/>
    <property type="match status" value="1"/>
</dbReference>
<keyword evidence="6" id="KW-0238">DNA-binding</keyword>
<name>A0A915BQA0_PARUN</name>
<proteinExistence type="predicted"/>